<evidence type="ECO:0000313" key="2">
    <source>
        <dbReference type="EMBL" id="PKS08435.1"/>
    </source>
</evidence>
<dbReference type="VEuPathDB" id="FungiDB:jhhlp_005146"/>
<organism evidence="2 3">
    <name type="scientific">Lomentospora prolificans</name>
    <dbReference type="NCBI Taxonomy" id="41688"/>
    <lineage>
        <taxon>Eukaryota</taxon>
        <taxon>Fungi</taxon>
        <taxon>Dikarya</taxon>
        <taxon>Ascomycota</taxon>
        <taxon>Pezizomycotina</taxon>
        <taxon>Sordariomycetes</taxon>
        <taxon>Hypocreomycetidae</taxon>
        <taxon>Microascales</taxon>
        <taxon>Microascaceae</taxon>
        <taxon>Lomentospora</taxon>
    </lineage>
</organism>
<dbReference type="InParanoid" id="A0A2N3N7M6"/>
<keyword evidence="3" id="KW-1185">Reference proteome</keyword>
<protein>
    <submittedName>
        <fullName evidence="2">Uncharacterized protein</fullName>
    </submittedName>
</protein>
<evidence type="ECO:0000256" key="1">
    <source>
        <dbReference type="SAM" id="Phobius"/>
    </source>
</evidence>
<keyword evidence="1" id="KW-1133">Transmembrane helix</keyword>
<proteinExistence type="predicted"/>
<name>A0A2N3N7M6_9PEZI</name>
<evidence type="ECO:0000313" key="3">
    <source>
        <dbReference type="Proteomes" id="UP000233524"/>
    </source>
</evidence>
<reference evidence="2 3" key="1">
    <citation type="journal article" date="2017" name="G3 (Bethesda)">
        <title>First Draft Genome Sequence of the Pathogenic Fungus Lomentospora prolificans (Formerly Scedosporium prolificans).</title>
        <authorList>
            <person name="Luo R."/>
            <person name="Zimin A."/>
            <person name="Workman R."/>
            <person name="Fan Y."/>
            <person name="Pertea G."/>
            <person name="Grossman N."/>
            <person name="Wear M.P."/>
            <person name="Jia B."/>
            <person name="Miller H."/>
            <person name="Casadevall A."/>
            <person name="Timp W."/>
            <person name="Zhang S.X."/>
            <person name="Salzberg S.L."/>
        </authorList>
    </citation>
    <scope>NUCLEOTIDE SEQUENCE [LARGE SCALE GENOMIC DNA]</scope>
    <source>
        <strain evidence="2 3">JHH-5317</strain>
    </source>
</reference>
<dbReference type="STRING" id="41688.A0A2N3N7M6"/>
<keyword evidence="1" id="KW-0472">Membrane</keyword>
<dbReference type="EMBL" id="NLAX01000696">
    <property type="protein sequence ID" value="PKS08435.1"/>
    <property type="molecule type" value="Genomic_DNA"/>
</dbReference>
<dbReference type="OrthoDB" id="2956246at2759"/>
<comment type="caution">
    <text evidence="2">The sequence shown here is derived from an EMBL/GenBank/DDBJ whole genome shotgun (WGS) entry which is preliminary data.</text>
</comment>
<keyword evidence="1" id="KW-0812">Transmembrane</keyword>
<feature type="transmembrane region" description="Helical" evidence="1">
    <location>
        <begin position="265"/>
        <end position="284"/>
    </location>
</feature>
<feature type="transmembrane region" description="Helical" evidence="1">
    <location>
        <begin position="134"/>
        <end position="156"/>
    </location>
</feature>
<accession>A0A2N3N7M6</accession>
<sequence length="350" mass="38728">MPASRNVARDSRSVLELKSPSISLDAAGLVALADLTTIQQRTTLTGTAVLFDVLILCPGIHLQQESVSLNGGEYPACAALTTGYVFRVENPATVYYLQQVSLTGHLTNVEVSRVVPEEGLPFWDLSTFYSHNNATLLSTLAYTTSMLWTLTVILLTAMTHDWWALSVLFMLMFARLCNVIVLRRRASGKKWSGAPEPDVQGDLLVLLSQDRWVRIKGSVDDLKKCTSGQWLRDETNVESWFIALATLSVYLAAALVSNAESFSQILLLCLFAGSAGLLAIANFATRDLQMHGTKLRVVGNPREYSRRKDLADELIKETNRDDWAVRMAMIVKSKCEKCNKCDCKDVAAIM</sequence>
<dbReference type="AlphaFoldDB" id="A0A2N3N7M6"/>
<gene>
    <name evidence="2" type="ORF">jhhlp_005146</name>
</gene>
<dbReference type="Proteomes" id="UP000233524">
    <property type="component" value="Unassembled WGS sequence"/>
</dbReference>
<feature type="transmembrane region" description="Helical" evidence="1">
    <location>
        <begin position="240"/>
        <end position="259"/>
    </location>
</feature>
<feature type="transmembrane region" description="Helical" evidence="1">
    <location>
        <begin position="162"/>
        <end position="182"/>
    </location>
</feature>